<evidence type="ECO:0000313" key="2">
    <source>
        <dbReference type="Proteomes" id="UP000032141"/>
    </source>
</evidence>
<dbReference type="HOGENOM" id="CLU_1423360_0_0_1"/>
<dbReference type="AlphaFoldDB" id="A0A0D3CEP3"/>
<dbReference type="Gramene" id="Bo5g062300.1">
    <property type="protein sequence ID" value="Bo5g062300.1"/>
    <property type="gene ID" value="Bo5g062300"/>
</dbReference>
<dbReference type="EnsemblPlants" id="Bo5g062300.1">
    <property type="protein sequence ID" value="Bo5g062300.1"/>
    <property type="gene ID" value="Bo5g062300"/>
</dbReference>
<reference evidence="1 2" key="1">
    <citation type="journal article" date="2014" name="Genome Biol.">
        <title>Transcriptome and methylome profiling reveals relics of genome dominance in the mesopolyploid Brassica oleracea.</title>
        <authorList>
            <person name="Parkin I.A."/>
            <person name="Koh C."/>
            <person name="Tang H."/>
            <person name="Robinson S.J."/>
            <person name="Kagale S."/>
            <person name="Clarke W.E."/>
            <person name="Town C.D."/>
            <person name="Nixon J."/>
            <person name="Krishnakumar V."/>
            <person name="Bidwell S.L."/>
            <person name="Denoeud F."/>
            <person name="Belcram H."/>
            <person name="Links M.G."/>
            <person name="Just J."/>
            <person name="Clarke C."/>
            <person name="Bender T."/>
            <person name="Huebert T."/>
            <person name="Mason A.S."/>
            <person name="Pires J.C."/>
            <person name="Barker G."/>
            <person name="Moore J."/>
            <person name="Walley P.G."/>
            <person name="Manoli S."/>
            <person name="Batley J."/>
            <person name="Edwards D."/>
            <person name="Nelson M.N."/>
            <person name="Wang X."/>
            <person name="Paterson A.H."/>
            <person name="King G."/>
            <person name="Bancroft I."/>
            <person name="Chalhoub B."/>
            <person name="Sharpe A.G."/>
        </authorList>
    </citation>
    <scope>NUCLEOTIDE SEQUENCE</scope>
    <source>
        <strain evidence="1 2">cv. TO1000</strain>
    </source>
</reference>
<keyword evidence="2" id="KW-1185">Reference proteome</keyword>
<sequence length="191" mass="22001">MGFQSAWAFGVPIGFRFYPFGFQFFGFRFFGFIKISLIRSFEKFKDGSNLAKRDITLCGFGYTSSESENLTSDVELKRRWSLYNNRASSRRCQEEFNQASEALEELERRWKCGAKIGPVRPWYGLRAIQEGVWVNHRRCLDEGADIGRVYGPQGRTATVHPIRFGHHPDQPCSELCNVWARVKFPIVTVGV</sequence>
<dbReference type="Proteomes" id="UP000032141">
    <property type="component" value="Chromosome C5"/>
</dbReference>
<name>A0A0D3CEP3_BRAOL</name>
<accession>A0A0D3CEP3</accession>
<reference evidence="1" key="2">
    <citation type="submission" date="2015-03" db="UniProtKB">
        <authorList>
            <consortium name="EnsemblPlants"/>
        </authorList>
    </citation>
    <scope>IDENTIFICATION</scope>
</reference>
<protein>
    <submittedName>
        <fullName evidence="1">Uncharacterized protein</fullName>
    </submittedName>
</protein>
<organism evidence="1 2">
    <name type="scientific">Brassica oleracea var. oleracea</name>
    <dbReference type="NCBI Taxonomy" id="109376"/>
    <lineage>
        <taxon>Eukaryota</taxon>
        <taxon>Viridiplantae</taxon>
        <taxon>Streptophyta</taxon>
        <taxon>Embryophyta</taxon>
        <taxon>Tracheophyta</taxon>
        <taxon>Spermatophyta</taxon>
        <taxon>Magnoliopsida</taxon>
        <taxon>eudicotyledons</taxon>
        <taxon>Gunneridae</taxon>
        <taxon>Pentapetalae</taxon>
        <taxon>rosids</taxon>
        <taxon>malvids</taxon>
        <taxon>Brassicales</taxon>
        <taxon>Brassicaceae</taxon>
        <taxon>Brassiceae</taxon>
        <taxon>Brassica</taxon>
    </lineage>
</organism>
<proteinExistence type="predicted"/>
<evidence type="ECO:0000313" key="1">
    <source>
        <dbReference type="EnsemblPlants" id="Bo5g062300.1"/>
    </source>
</evidence>